<evidence type="ECO:0000313" key="5">
    <source>
        <dbReference type="EMBL" id="NYD51876.1"/>
    </source>
</evidence>
<reference evidence="5 6" key="1">
    <citation type="submission" date="2020-07" db="EMBL/GenBank/DDBJ databases">
        <title>Sequencing the genomes of 1000 actinobacteria strains.</title>
        <authorList>
            <person name="Klenk H.-P."/>
        </authorList>
    </citation>
    <scope>NUCLEOTIDE SEQUENCE [LARGE SCALE GENOMIC DNA]</scope>
    <source>
        <strain evidence="5 6">DSM 40398</strain>
    </source>
</reference>
<dbReference type="InterPro" id="IPR052216">
    <property type="entry name" value="CRISPR_Csm3_endoribonuclease"/>
</dbReference>
<name>A0A7Y9JKI4_9ACTN</name>
<dbReference type="Proteomes" id="UP000529783">
    <property type="component" value="Unassembled WGS sequence"/>
</dbReference>
<comment type="caution">
    <text evidence="5">The sequence shown here is derived from an EMBL/GenBank/DDBJ whole genome shotgun (WGS) entry which is preliminary data.</text>
</comment>
<evidence type="ECO:0000256" key="2">
    <source>
        <dbReference type="ARBA" id="ARBA00093789"/>
    </source>
</evidence>
<evidence type="ECO:0000313" key="6">
    <source>
        <dbReference type="Proteomes" id="UP000529783"/>
    </source>
</evidence>
<dbReference type="PANTHER" id="PTHR35579:SF3">
    <property type="entry name" value="CRISPR SYSTEM CMS ENDORIBONUCLEASE CSM3"/>
    <property type="match status" value="1"/>
</dbReference>
<feature type="region of interest" description="Disordered" evidence="3">
    <location>
        <begin position="214"/>
        <end position="252"/>
    </location>
</feature>
<feature type="compositionally biased region" description="Pro residues" evidence="3">
    <location>
        <begin position="230"/>
        <end position="242"/>
    </location>
</feature>
<dbReference type="GO" id="GO:0051607">
    <property type="term" value="P:defense response to virus"/>
    <property type="evidence" value="ECO:0007669"/>
    <property type="project" value="UniProtKB-KW"/>
</dbReference>
<accession>A0A7Y9JKI4</accession>
<dbReference type="CDD" id="cd09726">
    <property type="entry name" value="RAMP_I_III"/>
    <property type="match status" value="1"/>
</dbReference>
<feature type="domain" description="CRISPR type III-associated protein" evidence="4">
    <location>
        <begin position="10"/>
        <end position="208"/>
    </location>
</feature>
<dbReference type="RefSeq" id="WP_179848174.1">
    <property type="nucleotide sequence ID" value="NZ_JACCBA010000001.1"/>
</dbReference>
<keyword evidence="6" id="KW-1185">Reference proteome</keyword>
<evidence type="ECO:0000259" key="4">
    <source>
        <dbReference type="Pfam" id="PF03787"/>
    </source>
</evidence>
<dbReference type="Pfam" id="PF03787">
    <property type="entry name" value="RAMPs"/>
    <property type="match status" value="1"/>
</dbReference>
<proteinExistence type="predicted"/>
<sequence>MSHRIEFALHMLSDWRVGDGTGRHGLHGSSVLRDGDGLPFIPAKTLNGVLRDACEIVARALDSGQQGVWSTWVDYVFGHQSALPLAEAARSSAAPTAYPRPAALTYRSPLRFPGRLRQVLAGADPRCREALTFSKPGVALDPRTGAAREDALRFDEMARGGVTLNTVAELPDALDGDQLACAGILLWAGSRLLEGIGGKRRRGSGRCRLELSAAGMPPSEESLRHWAGAPAPPPAPPAPTAPPGLGASAPEPGAGWERALLRIRLDMPVLVHDRTTGNLVQGRDHVPGWALLPEVLKRLGSAAAHAAARTGDLIVTPATPLIGGLPGCRVPRVVERSKDNPGAYLNRMTRQRPPDEAYERINTGYVAAAGGGGIETAAFTLRSHNSIDDEAQRPTEDLGGVYSYQALAAGTVLGAEVRVRVGVLPAGWHTRLDGEEWRIGRSRKDDYGLISVDAGLLDEALPDGAPGAEPIEAGGKLRVWLLSDVLIRDERLNPSDAPDDFARVLQEALAVAGADGVRLTPTVPEPGSIEASYEMARTDSWHSGWRLPRPVLIGFAAGGCLSFDVEAGRIGVDAVAAVETSGIGERRGEGFGQIRLNDRLLWEPSPVFAARPIPRPPAPVGDKLPPSAPGYAAARIVEREAWRAEIRRCAEAYAADPGNAVLAPLLGLTFTRLNTLRRLFDHLDEPPERLDRRIESLTRRWKEPKAVEGLRGLLTEPGSPWNLDGFIGGTENLCLTIDGHPDLREELRGEALRALLSACLSARTRSEIYGAEASR</sequence>
<evidence type="ECO:0000256" key="1">
    <source>
        <dbReference type="ARBA" id="ARBA00023118"/>
    </source>
</evidence>
<dbReference type="InterPro" id="IPR005537">
    <property type="entry name" value="RAMP_III_fam"/>
</dbReference>
<gene>
    <name evidence="5" type="ORF">BJY14_007859</name>
</gene>
<protein>
    <submittedName>
        <fullName evidence="5">CRISPR-associated protein Csx10</fullName>
    </submittedName>
</protein>
<dbReference type="PANTHER" id="PTHR35579">
    <property type="entry name" value="CRISPR SYSTEM CMS ENDORIBONUCLEASE CSM3"/>
    <property type="match status" value="1"/>
</dbReference>
<dbReference type="EMBL" id="JACCBA010000001">
    <property type="protein sequence ID" value="NYD51876.1"/>
    <property type="molecule type" value="Genomic_DNA"/>
</dbReference>
<keyword evidence="1" id="KW-0051">Antiviral defense</keyword>
<organism evidence="5 6">
    <name type="scientific">Actinomadura luteofluorescens</name>
    <dbReference type="NCBI Taxonomy" id="46163"/>
    <lineage>
        <taxon>Bacteria</taxon>
        <taxon>Bacillati</taxon>
        <taxon>Actinomycetota</taxon>
        <taxon>Actinomycetes</taxon>
        <taxon>Streptosporangiales</taxon>
        <taxon>Thermomonosporaceae</taxon>
        <taxon>Actinomadura</taxon>
    </lineage>
</organism>
<dbReference type="AlphaFoldDB" id="A0A7Y9JKI4"/>
<evidence type="ECO:0000256" key="3">
    <source>
        <dbReference type="SAM" id="MobiDB-lite"/>
    </source>
</evidence>
<comment type="subunit">
    <text evidence="2">Part of the Csm effector complex that includes Cas10, Csm2, Csm3, Csm4 and Csm5.</text>
</comment>